<accession>A0AAD2E3R4</accession>
<sequence>MEDLAFISALWPTKSMSGKKVVGVFEVDSLTVISAQLASLAYKANFHLRIDVINMFQNTLQFFGKASENPNAHISKFLDMCTTIEYPEVSNEALRLRLFPYTLRDSAKEWLDTCPPQSITTWNQLSQKFLNKYFPPKRIAKLRDDITTFQQLDSECYSDAWERYKGLLRQCPQHGLQNGFRCNTSTLV</sequence>
<evidence type="ECO:0000313" key="2">
    <source>
        <dbReference type="EMBL" id="CAI9775033.1"/>
    </source>
</evidence>
<evidence type="ECO:0000259" key="1">
    <source>
        <dbReference type="Pfam" id="PF03732"/>
    </source>
</evidence>
<dbReference type="PANTHER" id="PTHR33223:SF11">
    <property type="entry name" value="ELEMENT PROTEIN, PUTATIVE-RELATED"/>
    <property type="match status" value="1"/>
</dbReference>
<reference evidence="2" key="1">
    <citation type="submission" date="2023-05" db="EMBL/GenBank/DDBJ databases">
        <authorList>
            <person name="Huff M."/>
        </authorList>
    </citation>
    <scope>NUCLEOTIDE SEQUENCE</scope>
</reference>
<keyword evidence="3" id="KW-1185">Reference proteome</keyword>
<proteinExistence type="predicted"/>
<dbReference type="Pfam" id="PF03732">
    <property type="entry name" value="Retrotrans_gag"/>
    <property type="match status" value="1"/>
</dbReference>
<gene>
    <name evidence="2" type="ORF">FPE_LOCUS22463</name>
</gene>
<dbReference type="InterPro" id="IPR005162">
    <property type="entry name" value="Retrotrans_gag_dom"/>
</dbReference>
<dbReference type="PANTHER" id="PTHR33223">
    <property type="entry name" value="CCHC-TYPE DOMAIN-CONTAINING PROTEIN"/>
    <property type="match status" value="1"/>
</dbReference>
<feature type="domain" description="Retrotransposon gag" evidence="1">
    <location>
        <begin position="97"/>
        <end position="177"/>
    </location>
</feature>
<evidence type="ECO:0000313" key="3">
    <source>
        <dbReference type="Proteomes" id="UP000834106"/>
    </source>
</evidence>
<dbReference type="AlphaFoldDB" id="A0AAD2E3R4"/>
<dbReference type="Proteomes" id="UP000834106">
    <property type="component" value="Chromosome 13"/>
</dbReference>
<protein>
    <recommendedName>
        <fullName evidence="1">Retrotransposon gag domain-containing protein</fullName>
    </recommendedName>
</protein>
<name>A0AAD2E3R4_9LAMI</name>
<dbReference type="EMBL" id="OU503048">
    <property type="protein sequence ID" value="CAI9775033.1"/>
    <property type="molecule type" value="Genomic_DNA"/>
</dbReference>
<organism evidence="2 3">
    <name type="scientific">Fraxinus pennsylvanica</name>
    <dbReference type="NCBI Taxonomy" id="56036"/>
    <lineage>
        <taxon>Eukaryota</taxon>
        <taxon>Viridiplantae</taxon>
        <taxon>Streptophyta</taxon>
        <taxon>Embryophyta</taxon>
        <taxon>Tracheophyta</taxon>
        <taxon>Spermatophyta</taxon>
        <taxon>Magnoliopsida</taxon>
        <taxon>eudicotyledons</taxon>
        <taxon>Gunneridae</taxon>
        <taxon>Pentapetalae</taxon>
        <taxon>asterids</taxon>
        <taxon>lamiids</taxon>
        <taxon>Lamiales</taxon>
        <taxon>Oleaceae</taxon>
        <taxon>Oleeae</taxon>
        <taxon>Fraxinus</taxon>
    </lineage>
</organism>